<feature type="transmembrane region" description="Helical" evidence="7">
    <location>
        <begin position="99"/>
        <end position="119"/>
    </location>
</feature>
<feature type="transmembrane region" description="Helical" evidence="7">
    <location>
        <begin position="360"/>
        <end position="377"/>
    </location>
</feature>
<comment type="caution">
    <text evidence="9">The sequence shown here is derived from an EMBL/GenBank/DDBJ whole genome shotgun (WGS) entry which is preliminary data.</text>
</comment>
<dbReference type="InterPro" id="IPR036259">
    <property type="entry name" value="MFS_trans_sf"/>
</dbReference>
<dbReference type="RefSeq" id="WP_002586239.1">
    <property type="nucleotide sequence ID" value="NZ_KB850979.1"/>
</dbReference>
<dbReference type="GO" id="GO:0005886">
    <property type="term" value="C:plasma membrane"/>
    <property type="evidence" value="ECO:0007669"/>
    <property type="project" value="UniProtKB-SubCell"/>
</dbReference>
<comment type="subcellular location">
    <subcellularLocation>
        <location evidence="1">Cell membrane</location>
        <topology evidence="1">Multi-pass membrane protein</topology>
    </subcellularLocation>
</comment>
<feature type="transmembrane region" description="Helical" evidence="7">
    <location>
        <begin position="71"/>
        <end position="93"/>
    </location>
</feature>
<accession>A0A0E2HKW9</accession>
<evidence type="ECO:0000256" key="6">
    <source>
        <dbReference type="ARBA" id="ARBA00023136"/>
    </source>
</evidence>
<evidence type="ECO:0000256" key="4">
    <source>
        <dbReference type="ARBA" id="ARBA00022692"/>
    </source>
</evidence>
<feature type="transmembrane region" description="Helical" evidence="7">
    <location>
        <begin position="131"/>
        <end position="152"/>
    </location>
</feature>
<organism evidence="9 10">
    <name type="scientific">[Clostridium] clostridioforme 90A8</name>
    <dbReference type="NCBI Taxonomy" id="999408"/>
    <lineage>
        <taxon>Bacteria</taxon>
        <taxon>Bacillati</taxon>
        <taxon>Bacillota</taxon>
        <taxon>Clostridia</taxon>
        <taxon>Lachnospirales</taxon>
        <taxon>Lachnospiraceae</taxon>
        <taxon>Enterocloster</taxon>
    </lineage>
</organism>
<dbReference type="PANTHER" id="PTHR23514">
    <property type="entry name" value="BYPASS OF STOP CODON PROTEIN 6"/>
    <property type="match status" value="1"/>
</dbReference>
<sequence>MFQLLLVIIYLAFISLGLPDALLGSAWPSMYRELGASVSYAGIISMIIAGGTIISSLFSDRLIRAFGTGKVTVISVAMTAAALFGFSSSHSFIQLCLWAIPYGLGAGSVDAGLNNFVALHYKSRHMSWLHCFWGIGATAGPYIMGLCLTRGFKWNSGYMVVGVIQIALVACLVLSLPLWRVRTEGSSGQDDTHKQITLREGLRLPGAKAVLTAFFCYCALEATAGLWASSYMVLHKGIAPQTAAKWASFFYLGITLGRLVSGFVTDRAGDRNMVRCGQLTAFAGTVLLFLPAGDGAVLAGLIMVGLGCAPIYPSLLHETPDNFGVQYSQSMMGMQMACAYVGSTFMPPLFGVVAERISVTLYPVCLVVFVVLMIGMTERMGRVQDGKVNGLTHAQLLQ</sequence>
<protein>
    <submittedName>
        <fullName evidence="9">Major facilitator superfamily transporter</fullName>
    </submittedName>
</protein>
<evidence type="ECO:0000256" key="5">
    <source>
        <dbReference type="ARBA" id="ARBA00022989"/>
    </source>
</evidence>
<dbReference type="GO" id="GO:0022857">
    <property type="term" value="F:transmembrane transporter activity"/>
    <property type="evidence" value="ECO:0007669"/>
    <property type="project" value="InterPro"/>
</dbReference>
<gene>
    <name evidence="9" type="ORF">HMPREF1090_03398</name>
</gene>
<evidence type="ECO:0000313" key="10">
    <source>
        <dbReference type="Proteomes" id="UP000013085"/>
    </source>
</evidence>
<dbReference type="EMBL" id="AGYR01000039">
    <property type="protein sequence ID" value="ENZ12275.1"/>
    <property type="molecule type" value="Genomic_DNA"/>
</dbReference>
<keyword evidence="6 7" id="KW-0472">Membrane</keyword>
<dbReference type="Pfam" id="PF07690">
    <property type="entry name" value="MFS_1"/>
    <property type="match status" value="1"/>
</dbReference>
<feature type="transmembrane region" description="Helical" evidence="7">
    <location>
        <begin position="158"/>
        <end position="179"/>
    </location>
</feature>
<keyword evidence="4 7" id="KW-0812">Transmembrane</keyword>
<reference evidence="9 10" key="1">
    <citation type="submission" date="2013-01" db="EMBL/GenBank/DDBJ databases">
        <title>The Genome Sequence of Clostridium clostridioforme 90A8.</title>
        <authorList>
            <consortium name="The Broad Institute Genome Sequencing Platform"/>
            <person name="Earl A."/>
            <person name="Ward D."/>
            <person name="Feldgarden M."/>
            <person name="Gevers D."/>
            <person name="Courvalin P."/>
            <person name="Lambert T."/>
            <person name="Walker B."/>
            <person name="Young S.K."/>
            <person name="Zeng Q."/>
            <person name="Gargeya S."/>
            <person name="Fitzgerald M."/>
            <person name="Haas B."/>
            <person name="Abouelleil A."/>
            <person name="Alvarado L."/>
            <person name="Arachchi H.M."/>
            <person name="Berlin A.M."/>
            <person name="Chapman S.B."/>
            <person name="Dewar J."/>
            <person name="Goldberg J."/>
            <person name="Griggs A."/>
            <person name="Gujja S."/>
            <person name="Hansen M."/>
            <person name="Howarth C."/>
            <person name="Imamovic A."/>
            <person name="Larimer J."/>
            <person name="McCowan C."/>
            <person name="Murphy C."/>
            <person name="Neiman D."/>
            <person name="Pearson M."/>
            <person name="Priest M."/>
            <person name="Roberts A."/>
            <person name="Saif S."/>
            <person name="Shea T."/>
            <person name="Sisk P."/>
            <person name="Sykes S."/>
            <person name="Wortman J."/>
            <person name="Nusbaum C."/>
            <person name="Birren B."/>
        </authorList>
    </citation>
    <scope>NUCLEOTIDE SEQUENCE [LARGE SCALE GENOMIC DNA]</scope>
    <source>
        <strain evidence="9 10">90A8</strain>
    </source>
</reference>
<evidence type="ECO:0000313" key="9">
    <source>
        <dbReference type="EMBL" id="ENZ12275.1"/>
    </source>
</evidence>
<dbReference type="Proteomes" id="UP000013085">
    <property type="component" value="Unassembled WGS sequence"/>
</dbReference>
<evidence type="ECO:0000259" key="8">
    <source>
        <dbReference type="PROSITE" id="PS50850"/>
    </source>
</evidence>
<comment type="similarity">
    <text evidence="2">Belongs to the major facilitator superfamily.</text>
</comment>
<keyword evidence="3" id="KW-0813">Transport</keyword>
<dbReference type="HOGENOM" id="CLU_021993_2_0_9"/>
<feature type="transmembrane region" description="Helical" evidence="7">
    <location>
        <begin position="209"/>
        <end position="234"/>
    </location>
</feature>
<dbReference type="Gene3D" id="1.20.1250.20">
    <property type="entry name" value="MFS general substrate transporter like domains"/>
    <property type="match status" value="1"/>
</dbReference>
<feature type="transmembrane region" description="Helical" evidence="7">
    <location>
        <begin position="40"/>
        <end position="59"/>
    </location>
</feature>
<dbReference type="InterPro" id="IPR011701">
    <property type="entry name" value="MFS"/>
</dbReference>
<dbReference type="PROSITE" id="PS50850">
    <property type="entry name" value="MFS"/>
    <property type="match status" value="1"/>
</dbReference>
<dbReference type="PANTHER" id="PTHR23514:SF3">
    <property type="entry name" value="BYPASS OF STOP CODON PROTEIN 6"/>
    <property type="match status" value="1"/>
</dbReference>
<dbReference type="PATRIC" id="fig|999408.3.peg.3674"/>
<evidence type="ECO:0000256" key="1">
    <source>
        <dbReference type="ARBA" id="ARBA00004651"/>
    </source>
</evidence>
<evidence type="ECO:0000256" key="3">
    <source>
        <dbReference type="ARBA" id="ARBA00022448"/>
    </source>
</evidence>
<keyword evidence="5 7" id="KW-1133">Transmembrane helix</keyword>
<dbReference type="InterPro" id="IPR051788">
    <property type="entry name" value="MFS_Transporter"/>
</dbReference>
<dbReference type="AlphaFoldDB" id="A0A0E2HKW9"/>
<feature type="domain" description="Major facilitator superfamily (MFS) profile" evidence="8">
    <location>
        <begin position="5"/>
        <end position="380"/>
    </location>
</feature>
<feature type="transmembrane region" description="Helical" evidence="7">
    <location>
        <begin position="246"/>
        <end position="265"/>
    </location>
</feature>
<feature type="transmembrane region" description="Helical" evidence="7">
    <location>
        <begin position="296"/>
        <end position="316"/>
    </location>
</feature>
<dbReference type="SUPFAM" id="SSF103473">
    <property type="entry name" value="MFS general substrate transporter"/>
    <property type="match status" value="1"/>
</dbReference>
<feature type="transmembrane region" description="Helical" evidence="7">
    <location>
        <begin position="337"/>
        <end position="354"/>
    </location>
</feature>
<evidence type="ECO:0000256" key="2">
    <source>
        <dbReference type="ARBA" id="ARBA00008335"/>
    </source>
</evidence>
<name>A0A0E2HKW9_9FIRM</name>
<evidence type="ECO:0000256" key="7">
    <source>
        <dbReference type="SAM" id="Phobius"/>
    </source>
</evidence>
<dbReference type="InterPro" id="IPR020846">
    <property type="entry name" value="MFS_dom"/>
</dbReference>
<proteinExistence type="inferred from homology"/>